<protein>
    <recommendedName>
        <fullName evidence="1">Glycosyltransferase subfamily 4-like N-terminal domain-containing protein</fullName>
    </recommendedName>
</protein>
<proteinExistence type="predicted"/>
<dbReference type="InterPro" id="IPR028098">
    <property type="entry name" value="Glyco_trans_4-like_N"/>
</dbReference>
<evidence type="ECO:0000259" key="1">
    <source>
        <dbReference type="Pfam" id="PF13579"/>
    </source>
</evidence>
<dbReference type="Gene3D" id="3.40.50.2000">
    <property type="entry name" value="Glycogen Phosphorylase B"/>
    <property type="match status" value="2"/>
</dbReference>
<gene>
    <name evidence="2" type="ORF">GCM10007874_02250</name>
</gene>
<dbReference type="EMBL" id="BSPC01000005">
    <property type="protein sequence ID" value="GLS17210.1"/>
    <property type="molecule type" value="Genomic_DNA"/>
</dbReference>
<reference evidence="3" key="1">
    <citation type="journal article" date="2019" name="Int. J. Syst. Evol. Microbiol.">
        <title>The Global Catalogue of Microorganisms (GCM) 10K type strain sequencing project: providing services to taxonomists for standard genome sequencing and annotation.</title>
        <authorList>
            <consortium name="The Broad Institute Genomics Platform"/>
            <consortium name="The Broad Institute Genome Sequencing Center for Infectious Disease"/>
            <person name="Wu L."/>
            <person name="Ma J."/>
        </authorList>
    </citation>
    <scope>NUCLEOTIDE SEQUENCE [LARGE SCALE GENOMIC DNA]</scope>
    <source>
        <strain evidence="3">NBRC 101365</strain>
    </source>
</reference>
<feature type="domain" description="Glycosyltransferase subfamily 4-like N-terminal" evidence="1">
    <location>
        <begin position="29"/>
        <end position="213"/>
    </location>
</feature>
<sequence length="418" mass="46132">MVASLDQQQPLSILWLGRRVPLPLDSGDRVYSFRLIEATARTGAQVTSCALLPPSVAAGKLPEAIDWNPVEVEELGALRGLLSSLPLVSARSSPPRMVAALRALLRRKRFDAVVFDYYAPAWALEELRHAGHKGRIAYVAHNYEGRLARDIARDFRGNPLRQVLLNWNAGKIARLEKKLVEAADLVVCLTERDRDDFQAEIRRDVPYLILPPGYSGLRVASRQIAPSVPRRAVMLGSVRWIAKQMNVEAFLAAADEKFHRAGISIDIIGDTPDEFRNKWQSCLKAARFRGFVADVAHELAMARIGLMIEATGGGFKLKLQDYIYHRVPVAALSGSFEGLPPAVTDTFLVEPDMERLADRIIAEIDRVEDLDLRQNQAFEGARGLFDWDENARALVAALRGGQAAPQAAAPSGMQESAA</sequence>
<comment type="caution">
    <text evidence="2">The sequence shown here is derived from an EMBL/GenBank/DDBJ whole genome shotgun (WGS) entry which is preliminary data.</text>
</comment>
<accession>A0ABQ6CAP8</accession>
<evidence type="ECO:0000313" key="2">
    <source>
        <dbReference type="EMBL" id="GLS17210.1"/>
    </source>
</evidence>
<dbReference type="SUPFAM" id="SSF53756">
    <property type="entry name" value="UDP-Glycosyltransferase/glycogen phosphorylase"/>
    <property type="match status" value="1"/>
</dbReference>
<dbReference type="Proteomes" id="UP001156882">
    <property type="component" value="Unassembled WGS sequence"/>
</dbReference>
<name>A0ABQ6CAP8_9HYPH</name>
<evidence type="ECO:0000313" key="3">
    <source>
        <dbReference type="Proteomes" id="UP001156882"/>
    </source>
</evidence>
<keyword evidence="3" id="KW-1185">Reference proteome</keyword>
<dbReference type="Pfam" id="PF13692">
    <property type="entry name" value="Glyco_trans_1_4"/>
    <property type="match status" value="1"/>
</dbReference>
<dbReference type="RefSeq" id="WP_284310038.1">
    <property type="nucleotide sequence ID" value="NZ_BSPC01000005.1"/>
</dbReference>
<organism evidence="2 3">
    <name type="scientific">Labrys miyagiensis</name>
    <dbReference type="NCBI Taxonomy" id="346912"/>
    <lineage>
        <taxon>Bacteria</taxon>
        <taxon>Pseudomonadati</taxon>
        <taxon>Pseudomonadota</taxon>
        <taxon>Alphaproteobacteria</taxon>
        <taxon>Hyphomicrobiales</taxon>
        <taxon>Xanthobacteraceae</taxon>
        <taxon>Labrys</taxon>
    </lineage>
</organism>
<dbReference type="Pfam" id="PF13579">
    <property type="entry name" value="Glyco_trans_4_4"/>
    <property type="match status" value="1"/>
</dbReference>